<feature type="domain" description="Major facilitator superfamily (MFS) profile" evidence="7">
    <location>
        <begin position="25"/>
        <end position="403"/>
    </location>
</feature>
<feature type="transmembrane region" description="Helical" evidence="6">
    <location>
        <begin position="291"/>
        <end position="314"/>
    </location>
</feature>
<dbReference type="InterPro" id="IPR036259">
    <property type="entry name" value="MFS_trans_sf"/>
</dbReference>
<keyword evidence="4 6" id="KW-1133">Transmembrane helix</keyword>
<dbReference type="SUPFAM" id="SSF103473">
    <property type="entry name" value="MFS general substrate transporter"/>
    <property type="match status" value="1"/>
</dbReference>
<feature type="transmembrane region" description="Helical" evidence="6">
    <location>
        <begin position="26"/>
        <end position="50"/>
    </location>
</feature>
<feature type="transmembrane region" description="Helical" evidence="6">
    <location>
        <begin position="56"/>
        <end position="79"/>
    </location>
</feature>
<dbReference type="PROSITE" id="PS50850">
    <property type="entry name" value="MFS"/>
    <property type="match status" value="1"/>
</dbReference>
<keyword evidence="9" id="KW-1185">Reference proteome</keyword>
<dbReference type="EMBL" id="CP009962">
    <property type="protein sequence ID" value="AIY39293.1"/>
    <property type="molecule type" value="Genomic_DNA"/>
</dbReference>
<evidence type="ECO:0000313" key="8">
    <source>
        <dbReference type="EMBL" id="AIY39293.1"/>
    </source>
</evidence>
<name>A0A0A1F3K7_9BURK</name>
<feature type="transmembrane region" description="Helical" evidence="6">
    <location>
        <begin position="91"/>
        <end position="110"/>
    </location>
</feature>
<organism evidence="8 9">
    <name type="scientific">Collimonas arenae</name>
    <dbReference type="NCBI Taxonomy" id="279058"/>
    <lineage>
        <taxon>Bacteria</taxon>
        <taxon>Pseudomonadati</taxon>
        <taxon>Pseudomonadota</taxon>
        <taxon>Betaproteobacteria</taxon>
        <taxon>Burkholderiales</taxon>
        <taxon>Oxalobacteraceae</taxon>
        <taxon>Collimonas</taxon>
    </lineage>
</organism>
<evidence type="ECO:0000256" key="1">
    <source>
        <dbReference type="ARBA" id="ARBA00004651"/>
    </source>
</evidence>
<gene>
    <name evidence="8" type="ORF">LT85_0133</name>
</gene>
<dbReference type="InterPro" id="IPR011701">
    <property type="entry name" value="MFS"/>
</dbReference>
<dbReference type="Gene3D" id="1.20.1250.20">
    <property type="entry name" value="MFS general substrate transporter like domains"/>
    <property type="match status" value="1"/>
</dbReference>
<dbReference type="GO" id="GO:0022857">
    <property type="term" value="F:transmembrane transporter activity"/>
    <property type="evidence" value="ECO:0007669"/>
    <property type="project" value="InterPro"/>
</dbReference>
<evidence type="ECO:0000256" key="3">
    <source>
        <dbReference type="ARBA" id="ARBA00022692"/>
    </source>
</evidence>
<dbReference type="InterPro" id="IPR050189">
    <property type="entry name" value="MFS_Efflux_Transporters"/>
</dbReference>
<feature type="transmembrane region" description="Helical" evidence="6">
    <location>
        <begin position="380"/>
        <end position="399"/>
    </location>
</feature>
<proteinExistence type="predicted"/>
<evidence type="ECO:0000256" key="2">
    <source>
        <dbReference type="ARBA" id="ARBA00022475"/>
    </source>
</evidence>
<sequence length="421" mass="44333">MAPPSTVSCCSQLQHLSKELSMDRRIYLLALVAFIAGLDENIVGGILPLLAHDLKVSVSVVGQLTSIFSLSFALCAALLLSLTARFERRTLLQAALAIFATSNLAAALASNYASLFVLRIVSAASCSLIVVLCTTFASALVTPDYRGRAIGVIFMGISASLVLGIPFGIVLSEHLGWRLPFAAMAMLAAALIFWLQASLPQMTARQPLPLRRYWQQLTVPSLALAQLVSILMIAGHFTLFAYLAPYLGATLGLHGGNLSLMYALFGVSAVSGGYLGGWLSDRLGARRTMWLVPAVFTLVLASLPLFAGSLWLFLPVMMLWSSLSWSISPTVQSYLISTAPAASEVNIGLNTSAMHLGVALGAACGGLVIASRSLADTPTVGAAISGTALLCALLSLYLSRAPSLASSRRLSQPVEPGDGTF</sequence>
<reference evidence="9" key="1">
    <citation type="journal article" date="2014" name="Soil Biol. Biochem.">
        <title>Structure and function of bacterial communities in ageing soils: Insights from the Mendocino ecological staircase.</title>
        <authorList>
            <person name="Uroz S."/>
            <person name="Tech J.J."/>
            <person name="Sawaya N.A."/>
            <person name="Frey-Klett P."/>
            <person name="Leveau J.H.J."/>
        </authorList>
    </citation>
    <scope>NUCLEOTIDE SEQUENCE [LARGE SCALE GENOMIC DNA]</scope>
    <source>
        <strain evidence="9">Cal35</strain>
    </source>
</reference>
<protein>
    <submittedName>
        <fullName evidence="8">Putative MFS transporter</fullName>
    </submittedName>
</protein>
<feature type="transmembrane region" description="Helical" evidence="6">
    <location>
        <begin position="177"/>
        <end position="196"/>
    </location>
</feature>
<feature type="transmembrane region" description="Helical" evidence="6">
    <location>
        <begin position="260"/>
        <end position="279"/>
    </location>
</feature>
<evidence type="ECO:0000313" key="9">
    <source>
        <dbReference type="Proteomes" id="UP000030302"/>
    </source>
</evidence>
<evidence type="ECO:0000256" key="6">
    <source>
        <dbReference type="SAM" id="Phobius"/>
    </source>
</evidence>
<feature type="transmembrane region" description="Helical" evidence="6">
    <location>
        <begin position="116"/>
        <end position="137"/>
    </location>
</feature>
<comment type="subcellular location">
    <subcellularLocation>
        <location evidence="1">Cell membrane</location>
        <topology evidence="1">Multi-pass membrane protein</topology>
    </subcellularLocation>
</comment>
<dbReference type="InterPro" id="IPR020846">
    <property type="entry name" value="MFS_dom"/>
</dbReference>
<dbReference type="OrthoDB" id="7029536at2"/>
<feature type="transmembrane region" description="Helical" evidence="6">
    <location>
        <begin position="217"/>
        <end position="240"/>
    </location>
</feature>
<keyword evidence="5 6" id="KW-0472">Membrane</keyword>
<dbReference type="PANTHER" id="PTHR43124:SF10">
    <property type="entry name" value="PURINE EFFLUX PUMP PBUE"/>
    <property type="match status" value="1"/>
</dbReference>
<dbReference type="AlphaFoldDB" id="A0A0A1F3K7"/>
<dbReference type="GO" id="GO:0005886">
    <property type="term" value="C:plasma membrane"/>
    <property type="evidence" value="ECO:0007669"/>
    <property type="project" value="UniProtKB-SubCell"/>
</dbReference>
<keyword evidence="3 6" id="KW-0812">Transmembrane</keyword>
<dbReference type="PANTHER" id="PTHR43124">
    <property type="entry name" value="PURINE EFFLUX PUMP PBUE"/>
    <property type="match status" value="1"/>
</dbReference>
<dbReference type="HOGENOM" id="CLU_001265_61_5_4"/>
<accession>A0A0A1F3K7</accession>
<evidence type="ECO:0000256" key="5">
    <source>
        <dbReference type="ARBA" id="ARBA00023136"/>
    </source>
</evidence>
<feature type="transmembrane region" description="Helical" evidence="6">
    <location>
        <begin position="149"/>
        <end position="171"/>
    </location>
</feature>
<evidence type="ECO:0000256" key="4">
    <source>
        <dbReference type="ARBA" id="ARBA00022989"/>
    </source>
</evidence>
<dbReference type="Proteomes" id="UP000030302">
    <property type="component" value="Chromosome"/>
</dbReference>
<dbReference type="CDD" id="cd17324">
    <property type="entry name" value="MFS_NepI_like"/>
    <property type="match status" value="1"/>
</dbReference>
<dbReference type="Pfam" id="PF07690">
    <property type="entry name" value="MFS_1"/>
    <property type="match status" value="1"/>
</dbReference>
<evidence type="ECO:0000259" key="7">
    <source>
        <dbReference type="PROSITE" id="PS50850"/>
    </source>
</evidence>
<dbReference type="KEGG" id="care:LT85_0133"/>
<keyword evidence="2" id="KW-1003">Cell membrane</keyword>
<dbReference type="STRING" id="279058.LT85_0133"/>